<evidence type="ECO:0000313" key="3">
    <source>
        <dbReference type="Proteomes" id="UP001501231"/>
    </source>
</evidence>
<organism evidence="2 3">
    <name type="scientific">Actinomadura vinacea</name>
    <dbReference type="NCBI Taxonomy" id="115336"/>
    <lineage>
        <taxon>Bacteria</taxon>
        <taxon>Bacillati</taxon>
        <taxon>Actinomycetota</taxon>
        <taxon>Actinomycetes</taxon>
        <taxon>Streptosporangiales</taxon>
        <taxon>Thermomonosporaceae</taxon>
        <taxon>Actinomadura</taxon>
    </lineage>
</organism>
<accession>A0ABN3IC67</accession>
<name>A0ABN3IC67_9ACTN</name>
<dbReference type="Proteomes" id="UP001501231">
    <property type="component" value="Unassembled WGS sequence"/>
</dbReference>
<dbReference type="Pfam" id="PF12902">
    <property type="entry name" value="Ferritin-like"/>
    <property type="match status" value="1"/>
</dbReference>
<dbReference type="InterPro" id="IPR026820">
    <property type="entry name" value="VioB/RebD_dom"/>
</dbReference>
<dbReference type="PANTHER" id="PTHR34400:SF4">
    <property type="entry name" value="MEMBRANE PROTEIN"/>
    <property type="match status" value="1"/>
</dbReference>
<feature type="domain" description="Iminophenyl-pyruvate dimer synthase" evidence="1">
    <location>
        <begin position="20"/>
        <end position="246"/>
    </location>
</feature>
<evidence type="ECO:0000259" key="1">
    <source>
        <dbReference type="Pfam" id="PF12902"/>
    </source>
</evidence>
<keyword evidence="3" id="KW-1185">Reference proteome</keyword>
<comment type="caution">
    <text evidence="2">The sequence shown here is derived from an EMBL/GenBank/DDBJ whole genome shotgun (WGS) entry which is preliminary data.</text>
</comment>
<gene>
    <name evidence="2" type="ORF">GCM10010191_03380</name>
</gene>
<sequence>MTLAAEPTTTWDLRHLRKHLQGLVDLEMWTIPYYMAAMYSVVDPAHRAFRLVEAVLREEMLHLQLACNIANAYGHKPRFRPPKYRGKKIPHLDFSLNHPDPTELYSPYSAEIGPLDEKRINTMCLVEYPDWKSSSLMAPYAELEKYRSIAEFYHVTSFGMCELVSELRGGINQVDEFGAFYQWFGEQRITEDGPGGLAQALEFVNLIVDQGEGESDGDSEVAWEHRNTADGYAEAWSHFRRFEDLRYDLADLPEVYSAVPEPLNEDGQEAQRILVQDFRRLLEILGDLFAGRPADDFGSCMAEVGGDVLACWRHGAVPRFS</sequence>
<dbReference type="RefSeq" id="WP_344586479.1">
    <property type="nucleotide sequence ID" value="NZ_BAAARW010000001.1"/>
</dbReference>
<dbReference type="EMBL" id="BAAARW010000001">
    <property type="protein sequence ID" value="GAA2399625.1"/>
    <property type="molecule type" value="Genomic_DNA"/>
</dbReference>
<proteinExistence type="predicted"/>
<protein>
    <submittedName>
        <fullName evidence="2">Ferritin-like protein</fullName>
    </submittedName>
</protein>
<dbReference type="InterPro" id="IPR012347">
    <property type="entry name" value="Ferritin-like"/>
</dbReference>
<dbReference type="Gene3D" id="6.10.140.1530">
    <property type="match status" value="1"/>
</dbReference>
<evidence type="ECO:0000313" key="2">
    <source>
        <dbReference type="EMBL" id="GAA2399625.1"/>
    </source>
</evidence>
<dbReference type="Gene3D" id="1.20.1260.10">
    <property type="match status" value="1"/>
</dbReference>
<dbReference type="PANTHER" id="PTHR34400">
    <property type="match status" value="1"/>
</dbReference>
<reference evidence="2 3" key="1">
    <citation type="journal article" date="2019" name="Int. J. Syst. Evol. Microbiol.">
        <title>The Global Catalogue of Microorganisms (GCM) 10K type strain sequencing project: providing services to taxonomists for standard genome sequencing and annotation.</title>
        <authorList>
            <consortium name="The Broad Institute Genomics Platform"/>
            <consortium name="The Broad Institute Genome Sequencing Center for Infectious Disease"/>
            <person name="Wu L."/>
            <person name="Ma J."/>
        </authorList>
    </citation>
    <scope>NUCLEOTIDE SEQUENCE [LARGE SCALE GENOMIC DNA]</scope>
    <source>
        <strain evidence="2 3">JCM 3325</strain>
    </source>
</reference>